<sequence>MASELPPQVQNQIAQLQQVQQQAQALSSQKAQVELMLREVEAALEELSKLPEDAVVYKSAGELLLRVDKPTSESELKERKETLELRIKTIDRQLERAEKRFKELQEQIKRALGSKRPVAE</sequence>
<dbReference type="HAMAP" id="MF_00307">
    <property type="entry name" value="PfdB"/>
    <property type="match status" value="1"/>
</dbReference>
<evidence type="ECO:0000256" key="7">
    <source>
        <dbReference type="ARBA" id="ARBA00025077"/>
    </source>
</evidence>
<dbReference type="InterPro" id="IPR009053">
    <property type="entry name" value="Prefoldin"/>
</dbReference>
<dbReference type="Proteomes" id="UP000600363">
    <property type="component" value="Unassembled WGS sequence"/>
</dbReference>
<accession>A0A832RUL6</accession>
<dbReference type="InterPro" id="IPR002777">
    <property type="entry name" value="PFD_beta-like"/>
</dbReference>
<dbReference type="GO" id="GO:0051082">
    <property type="term" value="F:unfolded protein binding"/>
    <property type="evidence" value="ECO:0007669"/>
    <property type="project" value="UniProtKB-UniRule"/>
</dbReference>
<dbReference type="GO" id="GO:0016272">
    <property type="term" value="C:prefoldin complex"/>
    <property type="evidence" value="ECO:0007669"/>
    <property type="project" value="UniProtKB-UniRule"/>
</dbReference>
<evidence type="ECO:0000256" key="10">
    <source>
        <dbReference type="SAM" id="Coils"/>
    </source>
</evidence>
<dbReference type="GO" id="GO:0051087">
    <property type="term" value="F:protein-folding chaperone binding"/>
    <property type="evidence" value="ECO:0007669"/>
    <property type="project" value="TreeGrafter"/>
</dbReference>
<comment type="function">
    <text evidence="7 9">Molecular chaperone capable of stabilizing a range of proteins. Seems to fulfill an ATP-independent, HSP70-like function in archaeal de novo protein folding.</text>
</comment>
<evidence type="ECO:0000256" key="8">
    <source>
        <dbReference type="ARBA" id="ARBA00033461"/>
    </source>
</evidence>
<evidence type="ECO:0000256" key="6">
    <source>
        <dbReference type="ARBA" id="ARBA00023186"/>
    </source>
</evidence>
<dbReference type="Pfam" id="PF01920">
    <property type="entry name" value="Prefoldin_2"/>
    <property type="match status" value="1"/>
</dbReference>
<dbReference type="Gene3D" id="1.10.287.370">
    <property type="match status" value="1"/>
</dbReference>
<comment type="similarity">
    <text evidence="2 9">Belongs to the prefoldin subunit beta family.</text>
</comment>
<dbReference type="SUPFAM" id="SSF46579">
    <property type="entry name" value="Prefoldin"/>
    <property type="match status" value="1"/>
</dbReference>
<evidence type="ECO:0000256" key="4">
    <source>
        <dbReference type="ARBA" id="ARBA00016304"/>
    </source>
</evidence>
<protein>
    <recommendedName>
        <fullName evidence="4 9">Prefoldin subunit beta</fullName>
    </recommendedName>
    <alternativeName>
        <fullName evidence="8 9">GimC subunit beta</fullName>
    </alternativeName>
</protein>
<organism evidence="11 12">
    <name type="scientific">Methermicoccus shengliensis</name>
    <dbReference type="NCBI Taxonomy" id="660064"/>
    <lineage>
        <taxon>Archaea</taxon>
        <taxon>Methanobacteriati</taxon>
        <taxon>Methanobacteriota</taxon>
        <taxon>Stenosarchaea group</taxon>
        <taxon>Methanomicrobia</taxon>
        <taxon>Methanosarcinales</taxon>
        <taxon>Methermicoccaceae</taxon>
        <taxon>Methermicoccus</taxon>
    </lineage>
</organism>
<dbReference type="EMBL" id="DUIH01000002">
    <property type="protein sequence ID" value="HIH69135.1"/>
    <property type="molecule type" value="Genomic_DNA"/>
</dbReference>
<evidence type="ECO:0000256" key="9">
    <source>
        <dbReference type="HAMAP-Rule" id="MF_00307"/>
    </source>
</evidence>
<gene>
    <name evidence="9" type="primary">pfdB</name>
    <name evidence="11" type="ORF">HA299_00700</name>
</gene>
<dbReference type="AlphaFoldDB" id="A0A832RUL6"/>
<dbReference type="GO" id="GO:0006457">
    <property type="term" value="P:protein folding"/>
    <property type="evidence" value="ECO:0007669"/>
    <property type="project" value="UniProtKB-UniRule"/>
</dbReference>
<dbReference type="NCBIfam" id="TIGR02338">
    <property type="entry name" value="gimC_beta"/>
    <property type="match status" value="1"/>
</dbReference>
<feature type="coiled-coil region" evidence="10">
    <location>
        <begin position="9"/>
        <end position="114"/>
    </location>
</feature>
<keyword evidence="6 9" id="KW-0143">Chaperone</keyword>
<keyword evidence="5 9" id="KW-0963">Cytoplasm</keyword>
<keyword evidence="10" id="KW-0175">Coiled coil</keyword>
<evidence type="ECO:0000313" key="12">
    <source>
        <dbReference type="Proteomes" id="UP000600363"/>
    </source>
</evidence>
<comment type="subcellular location">
    <subcellularLocation>
        <location evidence="1 9">Cytoplasm</location>
    </subcellularLocation>
</comment>
<evidence type="ECO:0000256" key="5">
    <source>
        <dbReference type="ARBA" id="ARBA00022490"/>
    </source>
</evidence>
<reference evidence="11" key="1">
    <citation type="journal article" date="2020" name="bioRxiv">
        <title>A rank-normalized archaeal taxonomy based on genome phylogeny resolves widespread incomplete and uneven classifications.</title>
        <authorList>
            <person name="Rinke C."/>
            <person name="Chuvochina M."/>
            <person name="Mussig A.J."/>
            <person name="Chaumeil P.-A."/>
            <person name="Waite D.W."/>
            <person name="Whitman W.B."/>
            <person name="Parks D.H."/>
            <person name="Hugenholtz P."/>
        </authorList>
    </citation>
    <scope>NUCLEOTIDE SEQUENCE</scope>
    <source>
        <strain evidence="11">UBA12518</strain>
    </source>
</reference>
<proteinExistence type="inferred from homology"/>
<dbReference type="GO" id="GO:0005737">
    <property type="term" value="C:cytoplasm"/>
    <property type="evidence" value="ECO:0007669"/>
    <property type="project" value="UniProtKB-SubCell"/>
</dbReference>
<comment type="caution">
    <text evidence="11">The sequence shown here is derived from an EMBL/GenBank/DDBJ whole genome shotgun (WGS) entry which is preliminary data.</text>
</comment>
<comment type="subunit">
    <text evidence="3 9">Heterohexamer of two alpha and four beta subunits.</text>
</comment>
<evidence type="ECO:0000256" key="1">
    <source>
        <dbReference type="ARBA" id="ARBA00004496"/>
    </source>
</evidence>
<dbReference type="CDD" id="cd23162">
    <property type="entry name" value="Prefoldin_beta_GimC"/>
    <property type="match status" value="1"/>
</dbReference>
<dbReference type="PANTHER" id="PTHR21431:SF0">
    <property type="entry name" value="PREFOLDIN SUBUNIT 6"/>
    <property type="match status" value="1"/>
</dbReference>
<name>A0A832RUL6_9EURY</name>
<evidence type="ECO:0000313" key="11">
    <source>
        <dbReference type="EMBL" id="HIH69135.1"/>
    </source>
</evidence>
<evidence type="ECO:0000256" key="3">
    <source>
        <dbReference type="ARBA" id="ARBA00011716"/>
    </source>
</evidence>
<dbReference type="PANTHER" id="PTHR21431">
    <property type="entry name" value="PREFOLDIN SUBUNIT 6"/>
    <property type="match status" value="1"/>
</dbReference>
<evidence type="ECO:0000256" key="2">
    <source>
        <dbReference type="ARBA" id="ARBA00008045"/>
    </source>
</evidence>
<dbReference type="InterPro" id="IPR012713">
    <property type="entry name" value="PfdB"/>
</dbReference>
<dbReference type="GO" id="GO:0051131">
    <property type="term" value="P:chaperone-mediated protein complex assembly"/>
    <property type="evidence" value="ECO:0007669"/>
    <property type="project" value="TreeGrafter"/>
</dbReference>
<dbReference type="RefSeq" id="WP_276623982.1">
    <property type="nucleotide sequence ID" value="NZ_DUIH01000002.1"/>
</dbReference>